<dbReference type="OMA" id="WYIMFGR"/>
<dbReference type="GO" id="GO:0009277">
    <property type="term" value="C:fungal-type cell wall"/>
    <property type="evidence" value="ECO:0007669"/>
    <property type="project" value="TreeGrafter"/>
</dbReference>
<keyword evidence="11" id="KW-0961">Cell wall biogenesis/degradation</keyword>
<protein>
    <recommendedName>
        <fullName evidence="3">chitinase</fullName>
        <ecNumber evidence="3">3.2.1.14</ecNumber>
    </recommendedName>
</protein>
<dbReference type="PROSITE" id="PS51762">
    <property type="entry name" value="GH16_2"/>
    <property type="match status" value="1"/>
</dbReference>
<keyword evidence="4" id="KW-0328">Glycosyltransferase</keyword>
<keyword evidence="7 17" id="KW-0378">Hydrolase</keyword>
<evidence type="ECO:0000256" key="4">
    <source>
        <dbReference type="ARBA" id="ARBA00022676"/>
    </source>
</evidence>
<evidence type="ECO:0000256" key="9">
    <source>
        <dbReference type="ARBA" id="ARBA00023180"/>
    </source>
</evidence>
<dbReference type="KEGG" id="bcom:BAUCODRAFT_502647"/>
<evidence type="ECO:0000256" key="13">
    <source>
        <dbReference type="ARBA" id="ARBA00093308"/>
    </source>
</evidence>
<dbReference type="STRING" id="717646.M2MGK7"/>
<evidence type="ECO:0000256" key="8">
    <source>
        <dbReference type="ARBA" id="ARBA00023136"/>
    </source>
</evidence>
<accession>M2MGK7</accession>
<dbReference type="PANTHER" id="PTHR10963:SF68">
    <property type="entry name" value="GLYCOSIDASE CRH1-RELATED"/>
    <property type="match status" value="1"/>
</dbReference>
<dbReference type="AlphaFoldDB" id="M2MGK7"/>
<evidence type="ECO:0000259" key="16">
    <source>
        <dbReference type="PROSITE" id="PS51762"/>
    </source>
</evidence>
<keyword evidence="9" id="KW-0325">Glycoprotein</keyword>
<dbReference type="eggNOG" id="ENOG502QQ71">
    <property type="taxonomic scope" value="Eukaryota"/>
</dbReference>
<feature type="transmembrane region" description="Helical" evidence="15">
    <location>
        <begin position="397"/>
        <end position="419"/>
    </location>
</feature>
<dbReference type="Pfam" id="PF00722">
    <property type="entry name" value="Glyco_hydro_16"/>
    <property type="match status" value="1"/>
</dbReference>
<sequence>MFLSVSSSHNHPTTATLTAHLKHTSTRPVRVPRMLSLKDFLSMSSPLRLATIATISVLLLAQPGASQTYSKCNPTQTSSCPADPALGTSTNIDFTKGSSSAFTASGNPTYSSNGVGLTVAKAGDAPTLTSNWYIMFGRYDIVMKAAPGTGIVSSVVLQSDDLDEIDWEFLGGVGDQVQSNYFGKGQTTTFNRGAVHTVTNTEGQWHKYTVIWTSSQITWQIDGNTVRVLTMSAANGQYPQSPMQLKIGSWAGGDPSNPAGTIAWAGGTTSYAAGPFTMYVQSVSVQDYSTGKQYTYGDTSGSWTSIRSTGGAINANVGSSGTAAAAPAITSTASSNIIPFSGTHADCSTCTTPGAGGWTVSTVTSDSTSCTNIPSLPSGWTVSGSCRLVAPSAAPPLAIPIKLVCLLAGGLASGLLLGVRL</sequence>
<dbReference type="GO" id="GO:0016757">
    <property type="term" value="F:glycosyltransferase activity"/>
    <property type="evidence" value="ECO:0007669"/>
    <property type="project" value="UniProtKB-KW"/>
</dbReference>
<evidence type="ECO:0000256" key="7">
    <source>
        <dbReference type="ARBA" id="ARBA00022801"/>
    </source>
</evidence>
<evidence type="ECO:0000256" key="15">
    <source>
        <dbReference type="SAM" id="Phobius"/>
    </source>
</evidence>
<dbReference type="PANTHER" id="PTHR10963">
    <property type="entry name" value="GLYCOSYL HYDROLASE-RELATED"/>
    <property type="match status" value="1"/>
</dbReference>
<evidence type="ECO:0000256" key="2">
    <source>
        <dbReference type="ARBA" id="ARBA00004370"/>
    </source>
</evidence>
<evidence type="ECO:0000256" key="14">
    <source>
        <dbReference type="SAM" id="MobiDB-lite"/>
    </source>
</evidence>
<dbReference type="EMBL" id="KB445556">
    <property type="protein sequence ID" value="EMC95766.1"/>
    <property type="molecule type" value="Genomic_DNA"/>
</dbReference>
<dbReference type="InterPro" id="IPR000757">
    <property type="entry name" value="Beta-glucanase-like"/>
</dbReference>
<evidence type="ECO:0000256" key="5">
    <source>
        <dbReference type="ARBA" id="ARBA00022679"/>
    </source>
</evidence>
<evidence type="ECO:0000256" key="1">
    <source>
        <dbReference type="ARBA" id="ARBA00000822"/>
    </source>
</evidence>
<dbReference type="InterPro" id="IPR013320">
    <property type="entry name" value="ConA-like_dom_sf"/>
</dbReference>
<keyword evidence="6" id="KW-0732">Signal</keyword>
<dbReference type="GO" id="GO:0008843">
    <property type="term" value="F:endochitinase activity"/>
    <property type="evidence" value="ECO:0007669"/>
    <property type="project" value="UniProtKB-EC"/>
</dbReference>
<dbReference type="HOGENOM" id="CLU_027506_3_0_1"/>
<organism evidence="17 18">
    <name type="scientific">Baudoinia panamericana (strain UAMH 10762)</name>
    <name type="common">Angels' share fungus</name>
    <name type="synonym">Baudoinia compniacensis (strain UAMH 10762)</name>
    <dbReference type="NCBI Taxonomy" id="717646"/>
    <lineage>
        <taxon>Eukaryota</taxon>
        <taxon>Fungi</taxon>
        <taxon>Dikarya</taxon>
        <taxon>Ascomycota</taxon>
        <taxon>Pezizomycotina</taxon>
        <taxon>Dothideomycetes</taxon>
        <taxon>Dothideomycetidae</taxon>
        <taxon>Mycosphaerellales</taxon>
        <taxon>Teratosphaeriaceae</taxon>
        <taxon>Baudoinia</taxon>
    </lineage>
</organism>
<dbReference type="RefSeq" id="XP_007677151.1">
    <property type="nucleotide sequence ID" value="XM_007678961.1"/>
</dbReference>
<keyword evidence="5" id="KW-0808">Transferase</keyword>
<dbReference type="SUPFAM" id="SSF49899">
    <property type="entry name" value="Concanavalin A-like lectins/glucanases"/>
    <property type="match status" value="1"/>
</dbReference>
<dbReference type="Gene3D" id="2.60.120.200">
    <property type="match status" value="1"/>
</dbReference>
<evidence type="ECO:0000256" key="3">
    <source>
        <dbReference type="ARBA" id="ARBA00012729"/>
    </source>
</evidence>
<keyword evidence="8 15" id="KW-0472">Membrane</keyword>
<feature type="region of interest" description="Disordered" evidence="14">
    <location>
        <begin position="1"/>
        <end position="25"/>
    </location>
</feature>
<dbReference type="Proteomes" id="UP000011761">
    <property type="component" value="Unassembled WGS sequence"/>
</dbReference>
<comment type="function">
    <text evidence="13">Dual chitinase/transglycosylase that plays a role in cell wall architecture. Chitinase and transglycosylase activities are coupled. Required for the polysaccharide cross-linking at the septa and the cell wall. More specifically, transfers chitin to 1,6-beta-glucan in the cell wall.</text>
</comment>
<comment type="subcellular location">
    <subcellularLocation>
        <location evidence="2">Membrane</location>
    </subcellularLocation>
</comment>
<dbReference type="CDD" id="cd02183">
    <property type="entry name" value="GH16_fungal_CRH1_transglycosylase"/>
    <property type="match status" value="1"/>
</dbReference>
<comment type="catalytic activity">
    <reaction evidence="1">
        <text>Random endo-hydrolysis of N-acetyl-beta-D-glucosaminide (1-&gt;4)-beta-linkages in chitin and chitodextrins.</text>
        <dbReference type="EC" id="3.2.1.14"/>
    </reaction>
</comment>
<evidence type="ECO:0000256" key="10">
    <source>
        <dbReference type="ARBA" id="ARBA00023295"/>
    </source>
</evidence>
<evidence type="ECO:0000256" key="12">
    <source>
        <dbReference type="ARBA" id="ARBA00038074"/>
    </source>
</evidence>
<proteinExistence type="inferred from homology"/>
<dbReference type="GO" id="GO:0016020">
    <property type="term" value="C:membrane"/>
    <property type="evidence" value="ECO:0007669"/>
    <property type="project" value="UniProtKB-SubCell"/>
</dbReference>
<gene>
    <name evidence="17" type="ORF">BAUCODRAFT_502647</name>
</gene>
<feature type="compositionally biased region" description="Polar residues" evidence="14">
    <location>
        <begin position="1"/>
        <end position="12"/>
    </location>
</feature>
<evidence type="ECO:0000256" key="11">
    <source>
        <dbReference type="ARBA" id="ARBA00023316"/>
    </source>
</evidence>
<dbReference type="GeneID" id="19114959"/>
<reference evidence="17 18" key="1">
    <citation type="journal article" date="2012" name="PLoS Pathog.">
        <title>Diverse lifestyles and strategies of plant pathogenesis encoded in the genomes of eighteen Dothideomycetes fungi.</title>
        <authorList>
            <person name="Ohm R.A."/>
            <person name="Feau N."/>
            <person name="Henrissat B."/>
            <person name="Schoch C.L."/>
            <person name="Horwitz B.A."/>
            <person name="Barry K.W."/>
            <person name="Condon B.J."/>
            <person name="Copeland A.C."/>
            <person name="Dhillon B."/>
            <person name="Glaser F."/>
            <person name="Hesse C.N."/>
            <person name="Kosti I."/>
            <person name="LaButti K."/>
            <person name="Lindquist E.A."/>
            <person name="Lucas S."/>
            <person name="Salamov A.A."/>
            <person name="Bradshaw R.E."/>
            <person name="Ciuffetti L."/>
            <person name="Hamelin R.C."/>
            <person name="Kema G.H.J."/>
            <person name="Lawrence C."/>
            <person name="Scott J.A."/>
            <person name="Spatafora J.W."/>
            <person name="Turgeon B.G."/>
            <person name="de Wit P.J.G.M."/>
            <person name="Zhong S."/>
            <person name="Goodwin S.B."/>
            <person name="Grigoriev I.V."/>
        </authorList>
    </citation>
    <scope>NUCLEOTIDE SEQUENCE [LARGE SCALE GENOMIC DNA]</scope>
    <source>
        <strain evidence="17 18">UAMH 10762</strain>
    </source>
</reference>
<name>M2MGK7_BAUPA</name>
<feature type="domain" description="GH16" evidence="16">
    <location>
        <begin position="38"/>
        <end position="273"/>
    </location>
</feature>
<dbReference type="GO" id="GO:0031505">
    <property type="term" value="P:fungal-type cell wall organization"/>
    <property type="evidence" value="ECO:0007669"/>
    <property type="project" value="TreeGrafter"/>
</dbReference>
<dbReference type="OrthoDB" id="4781at2759"/>
<evidence type="ECO:0000256" key="6">
    <source>
        <dbReference type="ARBA" id="ARBA00022729"/>
    </source>
</evidence>
<keyword evidence="15" id="KW-1133">Transmembrane helix</keyword>
<comment type="similarity">
    <text evidence="12">Belongs to the glycosyl hydrolase 16 family. CRH1 subfamily.</text>
</comment>
<dbReference type="GO" id="GO:0005975">
    <property type="term" value="P:carbohydrate metabolic process"/>
    <property type="evidence" value="ECO:0007669"/>
    <property type="project" value="InterPro"/>
</dbReference>
<evidence type="ECO:0000313" key="18">
    <source>
        <dbReference type="Proteomes" id="UP000011761"/>
    </source>
</evidence>
<dbReference type="FunFam" id="2.60.120.200:FF:000152">
    <property type="entry name" value="Cell wall glucanase"/>
    <property type="match status" value="1"/>
</dbReference>
<keyword evidence="10" id="KW-0326">Glycosidase</keyword>
<evidence type="ECO:0000313" key="17">
    <source>
        <dbReference type="EMBL" id="EMC95766.1"/>
    </source>
</evidence>
<keyword evidence="18" id="KW-1185">Reference proteome</keyword>
<dbReference type="InterPro" id="IPR050546">
    <property type="entry name" value="Glycosyl_Hydrlase_16"/>
</dbReference>
<dbReference type="EC" id="3.2.1.14" evidence="3"/>
<keyword evidence="15" id="KW-0812">Transmembrane</keyword>